<reference evidence="1" key="1">
    <citation type="submission" date="2021-12" db="EMBL/GenBank/DDBJ databases">
        <title>Discovery of the Pendulisporaceae a myxobacterial family with distinct sporulation behavior and unique specialized metabolism.</title>
        <authorList>
            <person name="Garcia R."/>
            <person name="Popoff A."/>
            <person name="Bader C.D."/>
            <person name="Loehr J."/>
            <person name="Walesch S."/>
            <person name="Walt C."/>
            <person name="Boldt J."/>
            <person name="Bunk B."/>
            <person name="Haeckl F.J.F.P.J."/>
            <person name="Gunesch A.P."/>
            <person name="Birkelbach J."/>
            <person name="Nuebel U."/>
            <person name="Pietschmann T."/>
            <person name="Bach T."/>
            <person name="Mueller R."/>
        </authorList>
    </citation>
    <scope>NUCLEOTIDE SEQUENCE</scope>
    <source>
        <strain evidence="1">MSr11367</strain>
    </source>
</reference>
<dbReference type="SUPFAM" id="SSF109854">
    <property type="entry name" value="DinB/YfiT-like putative metalloenzymes"/>
    <property type="match status" value="1"/>
</dbReference>
<dbReference type="PANTHER" id="PTHR36922:SF1">
    <property type="entry name" value="DUF1993 DOMAIN-CONTAINING PROTEIN"/>
    <property type="match status" value="1"/>
</dbReference>
<dbReference type="RefSeq" id="WP_394835923.1">
    <property type="nucleotide sequence ID" value="NZ_CP089929.1"/>
</dbReference>
<gene>
    <name evidence="1" type="ORF">LVJ94_03315</name>
</gene>
<evidence type="ECO:0000313" key="2">
    <source>
        <dbReference type="Proteomes" id="UP001374803"/>
    </source>
</evidence>
<keyword evidence="2" id="KW-1185">Reference proteome</keyword>
<dbReference type="Gene3D" id="1.20.120.450">
    <property type="entry name" value="dinb family like domain"/>
    <property type="match status" value="1"/>
</dbReference>
<name>A0ABZ2L671_9BACT</name>
<dbReference type="Proteomes" id="UP001374803">
    <property type="component" value="Chromosome"/>
</dbReference>
<dbReference type="InterPro" id="IPR018531">
    <property type="entry name" value="DUF1993"/>
</dbReference>
<protein>
    <submittedName>
        <fullName evidence="1">DUF1993 domain-containing protein</fullName>
    </submittedName>
</protein>
<sequence>MPLEAYDLTVAVFVRGLTNLKVCLSKAEAHASASGLDPLALIHARLAQDMYDLATQVHWAADGAKIAIDRLAGADGAPPPAAERKSFAELYEAIDAAIGYVSAVDPKVLDAALTRTIEINNRGKTTTFTGARFIEQFVIPNFFFHVTAAYAILREKGVPLTKGDFMGPLA</sequence>
<dbReference type="InterPro" id="IPR034660">
    <property type="entry name" value="DinB/YfiT-like"/>
</dbReference>
<evidence type="ECO:0000313" key="1">
    <source>
        <dbReference type="EMBL" id="WXB06275.1"/>
    </source>
</evidence>
<organism evidence="1 2">
    <name type="scientific">Pendulispora rubella</name>
    <dbReference type="NCBI Taxonomy" id="2741070"/>
    <lineage>
        <taxon>Bacteria</taxon>
        <taxon>Pseudomonadati</taxon>
        <taxon>Myxococcota</taxon>
        <taxon>Myxococcia</taxon>
        <taxon>Myxococcales</taxon>
        <taxon>Sorangiineae</taxon>
        <taxon>Pendulisporaceae</taxon>
        <taxon>Pendulispora</taxon>
    </lineage>
</organism>
<proteinExistence type="predicted"/>
<dbReference type="EMBL" id="CP089983">
    <property type="protein sequence ID" value="WXB06275.1"/>
    <property type="molecule type" value="Genomic_DNA"/>
</dbReference>
<accession>A0ABZ2L671</accession>
<dbReference type="PANTHER" id="PTHR36922">
    <property type="entry name" value="BLL2446 PROTEIN"/>
    <property type="match status" value="1"/>
</dbReference>
<dbReference type="Pfam" id="PF09351">
    <property type="entry name" value="DUF1993"/>
    <property type="match status" value="1"/>
</dbReference>